<comment type="caution">
    <text evidence="2">The sequence shown here is derived from an EMBL/GenBank/DDBJ whole genome shotgun (WGS) entry which is preliminary data.</text>
</comment>
<dbReference type="InterPro" id="IPR036291">
    <property type="entry name" value="NAD(P)-bd_dom_sf"/>
</dbReference>
<dbReference type="Gene3D" id="3.90.25.10">
    <property type="entry name" value="UDP-galactose 4-epimerase, domain 1"/>
    <property type="match status" value="1"/>
</dbReference>
<dbReference type="Gene3D" id="3.40.50.720">
    <property type="entry name" value="NAD(P)-binding Rossmann-like Domain"/>
    <property type="match status" value="1"/>
</dbReference>
<dbReference type="PANTHER" id="PTHR43162">
    <property type="match status" value="1"/>
</dbReference>
<keyword evidence="3" id="KW-1185">Reference proteome</keyword>
<dbReference type="Proteomes" id="UP000753802">
    <property type="component" value="Unassembled WGS sequence"/>
</dbReference>
<reference evidence="2 3" key="1">
    <citation type="submission" date="2020-01" db="EMBL/GenBank/DDBJ databases">
        <title>Genome analysis.</title>
        <authorList>
            <person name="Wu S."/>
            <person name="Wang G."/>
        </authorList>
    </citation>
    <scope>NUCLEOTIDE SEQUENCE [LARGE SCALE GENOMIC DNA]</scope>
    <source>
        <strain evidence="2 3">SYL130</strain>
    </source>
</reference>
<proteinExistence type="predicted"/>
<protein>
    <submittedName>
        <fullName evidence="2">NAD(P)H-binding protein</fullName>
    </submittedName>
</protein>
<dbReference type="PANTHER" id="PTHR43162:SF1">
    <property type="entry name" value="PRESTALK A DIFFERENTIATION PROTEIN A"/>
    <property type="match status" value="1"/>
</dbReference>
<sequence length="296" mass="31260">MKYVITGGAGNISLPLSLALLRAGHQVTVIGRNAAHLTTLTNAGVTAAIGSVTDAGFLATAFAGADAVYTMVPPMHNPTNWKAEIAAVGKNYADAIRTSGARYVVNLSSVGAHLPDGVGPVSGLYAVEQHLNALDNVNILHLRPPYFFNNLLANVGMIKNMGIIGSSFAIGESKFPIVSPADIAEVAAEALLALDFTGRSVRYLASDEVSTDRIASELGKAIGKPELQWTLFTNEQALGGMIQAGLPEEVAKNYAEMNQSLHNGSMTEDYFANRPAALGKVKLEDFAQTFAKVYHS</sequence>
<accession>A0ABW9ZV10</accession>
<evidence type="ECO:0000313" key="2">
    <source>
        <dbReference type="EMBL" id="NCI48905.1"/>
    </source>
</evidence>
<name>A0ABW9ZV10_9BACT</name>
<dbReference type="InterPro" id="IPR051604">
    <property type="entry name" value="Ergot_Alk_Oxidoreductase"/>
</dbReference>
<organism evidence="2 3">
    <name type="scientific">Sediminibacterium roseum</name>
    <dbReference type="NCBI Taxonomy" id="1978412"/>
    <lineage>
        <taxon>Bacteria</taxon>
        <taxon>Pseudomonadati</taxon>
        <taxon>Bacteroidota</taxon>
        <taxon>Chitinophagia</taxon>
        <taxon>Chitinophagales</taxon>
        <taxon>Chitinophagaceae</taxon>
        <taxon>Sediminibacterium</taxon>
    </lineage>
</organism>
<dbReference type="InterPro" id="IPR008030">
    <property type="entry name" value="NmrA-like"/>
</dbReference>
<evidence type="ECO:0000259" key="1">
    <source>
        <dbReference type="Pfam" id="PF05368"/>
    </source>
</evidence>
<dbReference type="RefSeq" id="WP_161817213.1">
    <property type="nucleotide sequence ID" value="NZ_JAACJS010000002.1"/>
</dbReference>
<feature type="domain" description="NmrA-like" evidence="1">
    <location>
        <begin position="4"/>
        <end position="261"/>
    </location>
</feature>
<dbReference type="Pfam" id="PF05368">
    <property type="entry name" value="NmrA"/>
    <property type="match status" value="1"/>
</dbReference>
<evidence type="ECO:0000313" key="3">
    <source>
        <dbReference type="Proteomes" id="UP000753802"/>
    </source>
</evidence>
<dbReference type="SUPFAM" id="SSF51735">
    <property type="entry name" value="NAD(P)-binding Rossmann-fold domains"/>
    <property type="match status" value="1"/>
</dbReference>
<dbReference type="EMBL" id="JAACJS010000002">
    <property type="protein sequence ID" value="NCI48905.1"/>
    <property type="molecule type" value="Genomic_DNA"/>
</dbReference>
<gene>
    <name evidence="2" type="ORF">GWC95_03155</name>
</gene>